<sequence>MQKSRPGATASDLQLATTIFECTKCSSSGTLMYYPQMFYHECCFEDDGINSARLMESRYNLTSSSWSAKSLVLSESSSRVAKAIVQACSLDPATTSIRDLDIANPLIECETCKDASRSGLYSGRLFMRWLSAINDTRHHHTHTLSINNFEGERQQILACEPAGNIFGRLRCVYCHKKQFNYVVNLLNHLRFNHSNILRWDPDECTFPLSLAELWTHCYRDPTVKMAFGQQVFRYKPM</sequence>
<gene>
    <name evidence="1" type="ORF">GYMLUDRAFT_683648</name>
</gene>
<dbReference type="Proteomes" id="UP000053593">
    <property type="component" value="Unassembled WGS sequence"/>
</dbReference>
<proteinExistence type="predicted"/>
<protein>
    <submittedName>
        <fullName evidence="1">Uncharacterized protein</fullName>
    </submittedName>
</protein>
<name>A0A0D0B6S6_9AGAR</name>
<accession>A0A0D0B6S6</accession>
<dbReference type="AlphaFoldDB" id="A0A0D0B6S6"/>
<dbReference type="EMBL" id="KN834781">
    <property type="protein sequence ID" value="KIK59140.1"/>
    <property type="molecule type" value="Genomic_DNA"/>
</dbReference>
<reference evidence="1 2" key="1">
    <citation type="submission" date="2014-04" db="EMBL/GenBank/DDBJ databases">
        <title>Evolutionary Origins and Diversification of the Mycorrhizal Mutualists.</title>
        <authorList>
            <consortium name="DOE Joint Genome Institute"/>
            <consortium name="Mycorrhizal Genomics Consortium"/>
            <person name="Kohler A."/>
            <person name="Kuo A."/>
            <person name="Nagy L.G."/>
            <person name="Floudas D."/>
            <person name="Copeland A."/>
            <person name="Barry K.W."/>
            <person name="Cichocki N."/>
            <person name="Veneault-Fourrey C."/>
            <person name="LaButti K."/>
            <person name="Lindquist E.A."/>
            <person name="Lipzen A."/>
            <person name="Lundell T."/>
            <person name="Morin E."/>
            <person name="Murat C."/>
            <person name="Riley R."/>
            <person name="Ohm R."/>
            <person name="Sun H."/>
            <person name="Tunlid A."/>
            <person name="Henrissat B."/>
            <person name="Grigoriev I.V."/>
            <person name="Hibbett D.S."/>
            <person name="Martin F."/>
        </authorList>
    </citation>
    <scope>NUCLEOTIDE SEQUENCE [LARGE SCALE GENOMIC DNA]</scope>
    <source>
        <strain evidence="1 2">FD-317 M1</strain>
    </source>
</reference>
<dbReference type="OrthoDB" id="3063227at2759"/>
<evidence type="ECO:0000313" key="2">
    <source>
        <dbReference type="Proteomes" id="UP000053593"/>
    </source>
</evidence>
<keyword evidence="2" id="KW-1185">Reference proteome</keyword>
<evidence type="ECO:0000313" key="1">
    <source>
        <dbReference type="EMBL" id="KIK59140.1"/>
    </source>
</evidence>
<dbReference type="HOGENOM" id="CLU_1170748_0_0_1"/>
<organism evidence="1 2">
    <name type="scientific">Collybiopsis luxurians FD-317 M1</name>
    <dbReference type="NCBI Taxonomy" id="944289"/>
    <lineage>
        <taxon>Eukaryota</taxon>
        <taxon>Fungi</taxon>
        <taxon>Dikarya</taxon>
        <taxon>Basidiomycota</taxon>
        <taxon>Agaricomycotina</taxon>
        <taxon>Agaricomycetes</taxon>
        <taxon>Agaricomycetidae</taxon>
        <taxon>Agaricales</taxon>
        <taxon>Marasmiineae</taxon>
        <taxon>Omphalotaceae</taxon>
        <taxon>Collybiopsis</taxon>
        <taxon>Collybiopsis luxurians</taxon>
    </lineage>
</organism>